<protein>
    <submittedName>
        <fullName evidence="1">Uncharacterized protein</fullName>
    </submittedName>
</protein>
<evidence type="ECO:0000313" key="1">
    <source>
        <dbReference type="EMBL" id="GAA0218653.1"/>
    </source>
</evidence>
<evidence type="ECO:0000313" key="2">
    <source>
        <dbReference type="Proteomes" id="UP001501176"/>
    </source>
</evidence>
<accession>A0ABN0TD38</accession>
<gene>
    <name evidence="1" type="ORF">GCM10009125_04560</name>
</gene>
<proteinExistence type="predicted"/>
<keyword evidence="2" id="KW-1185">Reference proteome</keyword>
<sequence>MKELEVAFSNHTKAYANAVTNYMAVCEKYGSIYDTLLVFPTEKQKREQDEYRAAQVEFGNTPYARVFEDLGMSGLLERLAFDLAAGPPYQFGRLAIRAKVQEVCLRLIESDHEASLGNINSAAYIQHEARCALDQLLAIHEKNYFVGQHSPQKANGGHAKARELQEVKNEVIRLLHDLRPEQGWESIQKAADAMRDRLIGEFVENTLLRETQEGPITLFQRNRGITEGLSSDGMERTLKKWMGTGKDADAKVHAAFEATKASKA</sequence>
<name>A0ABN0TD38_9BURK</name>
<dbReference type="Proteomes" id="UP001501176">
    <property type="component" value="Unassembled WGS sequence"/>
</dbReference>
<comment type="caution">
    <text evidence="1">The sequence shown here is derived from an EMBL/GenBank/DDBJ whole genome shotgun (WGS) entry which is preliminary data.</text>
</comment>
<reference evidence="1 2" key="1">
    <citation type="journal article" date="2019" name="Int. J. Syst. Evol. Microbiol.">
        <title>The Global Catalogue of Microorganisms (GCM) 10K type strain sequencing project: providing services to taxonomists for standard genome sequencing and annotation.</title>
        <authorList>
            <consortium name="The Broad Institute Genomics Platform"/>
            <consortium name="The Broad Institute Genome Sequencing Center for Infectious Disease"/>
            <person name="Wu L."/>
            <person name="Ma J."/>
        </authorList>
    </citation>
    <scope>NUCLEOTIDE SEQUENCE [LARGE SCALE GENOMIC DNA]</scope>
    <source>
        <strain evidence="1 2">JCM 16240</strain>
    </source>
</reference>
<dbReference type="EMBL" id="BAAAFN010000006">
    <property type="protein sequence ID" value="GAA0218653.1"/>
    <property type="molecule type" value="Genomic_DNA"/>
</dbReference>
<organism evidence="1 2">
    <name type="scientific">Castellaniella daejeonensis</name>
    <dbReference type="NCBI Taxonomy" id="659013"/>
    <lineage>
        <taxon>Bacteria</taxon>
        <taxon>Pseudomonadati</taxon>
        <taxon>Pseudomonadota</taxon>
        <taxon>Betaproteobacteria</taxon>
        <taxon>Burkholderiales</taxon>
        <taxon>Alcaligenaceae</taxon>
        <taxon>Castellaniella</taxon>
    </lineage>
</organism>